<dbReference type="AlphaFoldDB" id="A0A7H0GNU7"/>
<evidence type="ECO:0000256" key="1">
    <source>
        <dbReference type="SAM" id="MobiDB-lite"/>
    </source>
</evidence>
<feature type="transmembrane region" description="Helical" evidence="2">
    <location>
        <begin position="205"/>
        <end position="229"/>
    </location>
</feature>
<dbReference type="Pfam" id="PF05137">
    <property type="entry name" value="PilN"/>
    <property type="match status" value="1"/>
</dbReference>
<feature type="region of interest" description="Disordered" evidence="1">
    <location>
        <begin position="394"/>
        <end position="439"/>
    </location>
</feature>
<feature type="compositionally biased region" description="Pro residues" evidence="1">
    <location>
        <begin position="402"/>
        <end position="424"/>
    </location>
</feature>
<keyword evidence="4" id="KW-1185">Reference proteome</keyword>
<reference evidence="3 4" key="1">
    <citation type="submission" date="2020-08" db="EMBL/GenBank/DDBJ databases">
        <title>Genome sequence of Diaphorobacter aerolatus KACC 16536T.</title>
        <authorList>
            <person name="Hyun D.-W."/>
            <person name="Bae J.-W."/>
        </authorList>
    </citation>
    <scope>NUCLEOTIDE SEQUENCE [LARGE SCALE GENOMIC DNA]</scope>
    <source>
        <strain evidence="3 4">KACC 16536</strain>
    </source>
</reference>
<dbReference type="InterPro" id="IPR007813">
    <property type="entry name" value="PilN"/>
</dbReference>
<keyword evidence="2" id="KW-1133">Transmembrane helix</keyword>
<sequence length="439" mass="45657">MPIASDDLRLFGLDLRNLWHDLRSPWAKLVRTPAWAWLAPRVEIRVAGADAQGGSIWEPDARTRGFRRKTRASAAESAQNASDFAAVLLPENLLLRKRLTMPLLDSDKMVQALALEAANSNPFASSALVWGYAIDPDGAANAAGVVNVEMALASRSRVEQYLSTQAGVATGSEPEVWALLPQRTDAAMPMPGFGEARRARSGKRYWTTVGILSGLALALCVAMAITPYLQMRARAMQANVAYAALDKAAGPQVGKREGLVKIEDQVKALADIIGHRLDTLQVVQALTKALPDDTVLQRLQIEGRKVMIGGQASDSASLMQKLGSMPEIKEVRAPSPAVRQPGMVKETFQIEFQLTDGFGVSLADAATAAALAPANAASSAQAPASAAPAAAVTTPAAAAPAAAPPTPAPAVAPAPAAAPAPAPAPARTGAPSSAETIGG</sequence>
<keyword evidence="2" id="KW-0812">Transmembrane</keyword>
<evidence type="ECO:0000256" key="2">
    <source>
        <dbReference type="SAM" id="Phobius"/>
    </source>
</evidence>
<accession>A0A7H0GNU7</accession>
<gene>
    <name evidence="3" type="ORF">H9K75_08960</name>
</gene>
<name>A0A7H0GNU7_9BURK</name>
<evidence type="ECO:0000313" key="4">
    <source>
        <dbReference type="Proteomes" id="UP000516028"/>
    </source>
</evidence>
<dbReference type="Proteomes" id="UP000516028">
    <property type="component" value="Chromosome"/>
</dbReference>
<dbReference type="EMBL" id="CP060783">
    <property type="protein sequence ID" value="QNP49963.1"/>
    <property type="molecule type" value="Genomic_DNA"/>
</dbReference>
<protein>
    <submittedName>
        <fullName evidence="3">PilN domain-containing protein</fullName>
    </submittedName>
</protein>
<feature type="compositionally biased region" description="Low complexity" evidence="1">
    <location>
        <begin position="425"/>
        <end position="439"/>
    </location>
</feature>
<keyword evidence="2" id="KW-0472">Membrane</keyword>
<dbReference type="KEGG" id="daer:H9K75_08960"/>
<organism evidence="3 4">
    <name type="scientific">Diaphorobacter aerolatus</name>
    <dbReference type="NCBI Taxonomy" id="1288495"/>
    <lineage>
        <taxon>Bacteria</taxon>
        <taxon>Pseudomonadati</taxon>
        <taxon>Pseudomonadota</taxon>
        <taxon>Betaproteobacteria</taxon>
        <taxon>Burkholderiales</taxon>
        <taxon>Comamonadaceae</taxon>
        <taxon>Diaphorobacter</taxon>
    </lineage>
</organism>
<proteinExistence type="predicted"/>
<evidence type="ECO:0000313" key="3">
    <source>
        <dbReference type="EMBL" id="QNP49963.1"/>
    </source>
</evidence>